<keyword evidence="4 7" id="KW-0812">Transmembrane</keyword>
<evidence type="ECO:0000313" key="9">
    <source>
        <dbReference type="EMBL" id="QNE88952.1"/>
    </source>
</evidence>
<proteinExistence type="inferred from homology"/>
<evidence type="ECO:0000256" key="5">
    <source>
        <dbReference type="ARBA" id="ARBA00022989"/>
    </source>
</evidence>
<evidence type="ECO:0000256" key="6">
    <source>
        <dbReference type="ARBA" id="ARBA00023136"/>
    </source>
</evidence>
<dbReference type="InterPro" id="IPR044049">
    <property type="entry name" value="EccD_transm"/>
</dbReference>
<evidence type="ECO:0000256" key="2">
    <source>
        <dbReference type="ARBA" id="ARBA00006162"/>
    </source>
</evidence>
<protein>
    <submittedName>
        <fullName evidence="9">Type VII secretion integral membrane protein EccD</fullName>
    </submittedName>
</protein>
<comment type="subcellular location">
    <subcellularLocation>
        <location evidence="1">Cell membrane</location>
        <topology evidence="1">Multi-pass membrane protein</topology>
    </subcellularLocation>
</comment>
<feature type="transmembrane region" description="Helical" evidence="7">
    <location>
        <begin position="430"/>
        <end position="449"/>
    </location>
</feature>
<dbReference type="EMBL" id="CP059404">
    <property type="protein sequence ID" value="QNE88952.1"/>
    <property type="molecule type" value="Genomic_DNA"/>
</dbReference>
<dbReference type="Pfam" id="PF08817">
    <property type="entry name" value="YukD"/>
    <property type="match status" value="1"/>
</dbReference>
<feature type="transmembrane region" description="Helical" evidence="7">
    <location>
        <begin position="220"/>
        <end position="242"/>
    </location>
</feature>
<evidence type="ECO:0000256" key="1">
    <source>
        <dbReference type="ARBA" id="ARBA00004651"/>
    </source>
</evidence>
<organism evidence="9 10">
    <name type="scientific">Corynebacterium incognita</name>
    <dbReference type="NCBI Taxonomy" id="2754725"/>
    <lineage>
        <taxon>Bacteria</taxon>
        <taxon>Bacillati</taxon>
        <taxon>Actinomycetota</taxon>
        <taxon>Actinomycetes</taxon>
        <taxon>Mycobacteriales</taxon>
        <taxon>Corynebacteriaceae</taxon>
        <taxon>Corynebacterium</taxon>
    </lineage>
</organism>
<feature type="transmembrane region" description="Helical" evidence="7">
    <location>
        <begin position="133"/>
        <end position="150"/>
    </location>
</feature>
<dbReference type="InterPro" id="IPR006707">
    <property type="entry name" value="T7SS_EccD"/>
</dbReference>
<comment type="similarity">
    <text evidence="2">Belongs to the EccD/Snm4 family.</text>
</comment>
<keyword evidence="6 7" id="KW-0472">Membrane</keyword>
<dbReference type="RefSeq" id="WP_185175338.1">
    <property type="nucleotide sequence ID" value="NZ_CP059404.1"/>
</dbReference>
<evidence type="ECO:0000256" key="7">
    <source>
        <dbReference type="SAM" id="Phobius"/>
    </source>
</evidence>
<feature type="transmembrane region" description="Helical" evidence="7">
    <location>
        <begin position="314"/>
        <end position="332"/>
    </location>
</feature>
<keyword evidence="10" id="KW-1185">Reference proteome</keyword>
<dbReference type="KEGG" id="cik:H0194_07655"/>
<dbReference type="GO" id="GO:0005886">
    <property type="term" value="C:plasma membrane"/>
    <property type="evidence" value="ECO:0007669"/>
    <property type="project" value="UniProtKB-SubCell"/>
</dbReference>
<gene>
    <name evidence="9" type="primary">eccD</name>
    <name evidence="9" type="ORF">H0194_07655</name>
</gene>
<feature type="transmembrane region" description="Helical" evidence="7">
    <location>
        <begin position="254"/>
        <end position="273"/>
    </location>
</feature>
<keyword evidence="3" id="KW-1003">Cell membrane</keyword>
<sequence>MTLAHVVHLTIRILDGGYRKHLDVAVPATSALAEVVPELLELIGAPPTTRPWSAATATGRRINLALPLYATELVDGAVVVLVPEEELAAPVIRDAAESLVEGTTAGAPRGVTVLAVILGLSALAVLATTFLPWPAAWAGACGAALLCGLWRPQLRALFPFAAASGAAAAFGSVSGAESFSTVLSTPGTDVAWAAVAAAGTAAAAAAAAGALSLASPRSAAAVITFVVLTLAAGAGAALSTAVPPTPGADLRLPLGSAILLTVLVCLHLAPGIVTRAAGLKVPTLPSAGEDLAVADAVDAEVDGHARRAQLLHDGVLLALSGACLVALALLATSPLTRSSAALLALSGIAVVLHAARHHRPCQAWALYVVAITAGGALCVAVSSVTFTERPVLWAVALLAGALLALAPVWAPHIPTVEPTTRVWLERAETAAIVAVLPLAVHLLGIFALIRGLG</sequence>
<feature type="transmembrane region" description="Helical" evidence="7">
    <location>
        <begin position="191"/>
        <end position="213"/>
    </location>
</feature>
<dbReference type="Proteomes" id="UP000515743">
    <property type="component" value="Chromosome"/>
</dbReference>
<dbReference type="NCBIfam" id="TIGR03920">
    <property type="entry name" value="T7SS_EccD"/>
    <property type="match status" value="1"/>
</dbReference>
<name>A0A7G7CMY6_9CORY</name>
<dbReference type="Pfam" id="PF19053">
    <property type="entry name" value="EccD"/>
    <property type="match status" value="1"/>
</dbReference>
<accession>A0A7G7CMY6</accession>
<dbReference type="InterPro" id="IPR024962">
    <property type="entry name" value="YukD-like"/>
</dbReference>
<feature type="domain" description="EccD-like transmembrane" evidence="8">
    <location>
        <begin position="110"/>
        <end position="452"/>
    </location>
</feature>
<evidence type="ECO:0000313" key="10">
    <source>
        <dbReference type="Proteomes" id="UP000515743"/>
    </source>
</evidence>
<feature type="transmembrane region" description="Helical" evidence="7">
    <location>
        <begin position="391"/>
        <end position="410"/>
    </location>
</feature>
<evidence type="ECO:0000259" key="8">
    <source>
        <dbReference type="Pfam" id="PF19053"/>
    </source>
</evidence>
<feature type="transmembrane region" description="Helical" evidence="7">
    <location>
        <begin position="110"/>
        <end position="127"/>
    </location>
</feature>
<keyword evidence="5 7" id="KW-1133">Transmembrane helix</keyword>
<dbReference type="AlphaFoldDB" id="A0A7G7CMY6"/>
<feature type="transmembrane region" description="Helical" evidence="7">
    <location>
        <begin position="364"/>
        <end position="385"/>
    </location>
</feature>
<reference evidence="9 10" key="1">
    <citation type="submission" date="2020-07" db="EMBL/GenBank/DDBJ databases">
        <title>Complete genome and description of Corynebacterium incognita strain Marseille-Q3630 sp. nov.</title>
        <authorList>
            <person name="Boxberger M."/>
        </authorList>
    </citation>
    <scope>NUCLEOTIDE SEQUENCE [LARGE SCALE GENOMIC DNA]</scope>
    <source>
        <strain evidence="9 10">Marseille-Q3630</strain>
    </source>
</reference>
<evidence type="ECO:0000256" key="4">
    <source>
        <dbReference type="ARBA" id="ARBA00022692"/>
    </source>
</evidence>
<evidence type="ECO:0000256" key="3">
    <source>
        <dbReference type="ARBA" id="ARBA00022475"/>
    </source>
</evidence>
<feature type="transmembrane region" description="Helical" evidence="7">
    <location>
        <begin position="157"/>
        <end position="179"/>
    </location>
</feature>